<proteinExistence type="inferred from homology"/>
<dbReference type="PROSITE" id="PS00144">
    <property type="entry name" value="ASN_GLN_ASE_1"/>
    <property type="match status" value="1"/>
</dbReference>
<evidence type="ECO:0000256" key="3">
    <source>
        <dbReference type="PROSITE-ProRule" id="PRU10099"/>
    </source>
</evidence>
<dbReference type="PIRSF" id="PIRSF001220">
    <property type="entry name" value="L-ASNase_gatD"/>
    <property type="match status" value="1"/>
</dbReference>
<dbReference type="Pfam" id="PF00710">
    <property type="entry name" value="Asparaginase"/>
    <property type="match status" value="1"/>
</dbReference>
<dbReference type="SMART" id="SM00870">
    <property type="entry name" value="Asparaginase"/>
    <property type="match status" value="1"/>
</dbReference>
<dbReference type="InterPro" id="IPR037152">
    <property type="entry name" value="L-asparaginase_N_sf"/>
</dbReference>
<keyword evidence="7" id="KW-1185">Reference proteome</keyword>
<dbReference type="InterPro" id="IPR027473">
    <property type="entry name" value="L-asparaginase_C"/>
</dbReference>
<dbReference type="CDD" id="cd08964">
    <property type="entry name" value="L-asparaginase_II"/>
    <property type="match status" value="1"/>
</dbReference>
<evidence type="ECO:0000259" key="4">
    <source>
        <dbReference type="Pfam" id="PF00710"/>
    </source>
</evidence>
<dbReference type="PROSITE" id="PS51732">
    <property type="entry name" value="ASN_GLN_ASE_3"/>
    <property type="match status" value="1"/>
</dbReference>
<dbReference type="InterPro" id="IPR006034">
    <property type="entry name" value="Asparaginase/glutaminase-like"/>
</dbReference>
<evidence type="ECO:0000313" key="7">
    <source>
        <dbReference type="Proteomes" id="UP001209803"/>
    </source>
</evidence>
<dbReference type="InterPro" id="IPR004550">
    <property type="entry name" value="AsnASE_II"/>
</dbReference>
<feature type="domain" description="Asparaginase/glutaminase C-terminal" evidence="5">
    <location>
        <begin position="223"/>
        <end position="331"/>
    </location>
</feature>
<dbReference type="InterPro" id="IPR036152">
    <property type="entry name" value="Asp/glu_Ase-like_sf"/>
</dbReference>
<sequence length="335" mass="35917">MGVDGSNQKKTVMVIGTGGTISCLGSDPFDLHDYPVSGERLTTDEMLAMFKLSFDDIDVVPSGFKPVSSTELGPKFWFALISEIEQAIRQIEHLAGIVVTHGTATLEESAFATDLLHNTDVPVVFTGAQRPENAISSDAPHNLWSAIQVAADPKARDRGVLVVMNGLIFSAADVSKVDNFALDAFQARSGPLGHINGRAVNFQSPPFRRPVQLRLEKHETWPRVEIIPSYAGADGTLIEATITAGAQGFIVAGLAPGYATPDQRLALRKARQQGIVVVMASRALNGTTLPLKQNDIPGLIGAGSLTPQKARILLALGLSELLDVDGIRQLFERFT</sequence>
<protein>
    <submittedName>
        <fullName evidence="6">Asparaginase</fullName>
    </submittedName>
</protein>
<evidence type="ECO:0000313" key="6">
    <source>
        <dbReference type="EMBL" id="WFE89800.1"/>
    </source>
</evidence>
<dbReference type="Proteomes" id="UP001209803">
    <property type="component" value="Chromosome"/>
</dbReference>
<name>A0ABY8F2V2_9HYPH</name>
<dbReference type="SFLD" id="SFLDS00057">
    <property type="entry name" value="Glutaminase/Asparaginase"/>
    <property type="match status" value="1"/>
</dbReference>
<dbReference type="PIRSF" id="PIRSF500176">
    <property type="entry name" value="L_ASNase"/>
    <property type="match status" value="1"/>
</dbReference>
<dbReference type="InterPro" id="IPR040919">
    <property type="entry name" value="Asparaginase_C"/>
</dbReference>
<feature type="domain" description="L-asparaginase N-terminal" evidence="4">
    <location>
        <begin position="12"/>
        <end position="206"/>
    </location>
</feature>
<evidence type="ECO:0000256" key="2">
    <source>
        <dbReference type="ARBA" id="ARBA00022801"/>
    </source>
</evidence>
<dbReference type="InterPro" id="IPR020827">
    <property type="entry name" value="Asparaginase/glutaminase_AS1"/>
</dbReference>
<evidence type="ECO:0000256" key="1">
    <source>
        <dbReference type="ARBA" id="ARBA00010518"/>
    </source>
</evidence>
<organism evidence="6 7">
    <name type="scientific">Roseibium porphyridii</name>
    <dbReference type="NCBI Taxonomy" id="2866279"/>
    <lineage>
        <taxon>Bacteria</taxon>
        <taxon>Pseudomonadati</taxon>
        <taxon>Pseudomonadota</taxon>
        <taxon>Alphaproteobacteria</taxon>
        <taxon>Hyphomicrobiales</taxon>
        <taxon>Stappiaceae</taxon>
        <taxon>Roseibium</taxon>
    </lineage>
</organism>
<dbReference type="RefSeq" id="WP_265680174.1">
    <property type="nucleotide sequence ID" value="NZ_CP120863.1"/>
</dbReference>
<dbReference type="Gene3D" id="3.40.50.40">
    <property type="match status" value="1"/>
</dbReference>
<dbReference type="EMBL" id="CP120863">
    <property type="protein sequence ID" value="WFE89800.1"/>
    <property type="molecule type" value="Genomic_DNA"/>
</dbReference>
<dbReference type="PANTHER" id="PTHR11707:SF28">
    <property type="entry name" value="60 KDA LYSOPHOSPHOLIPASE"/>
    <property type="match status" value="1"/>
</dbReference>
<evidence type="ECO:0000259" key="5">
    <source>
        <dbReference type="Pfam" id="PF17763"/>
    </source>
</evidence>
<comment type="similarity">
    <text evidence="1">Belongs to the asparaginase 1 family.</text>
</comment>
<accession>A0ABY8F2V2</accession>
<gene>
    <name evidence="6" type="ORF">K1718_00110</name>
</gene>
<dbReference type="Pfam" id="PF17763">
    <property type="entry name" value="Asparaginase_C"/>
    <property type="match status" value="1"/>
</dbReference>
<keyword evidence="2" id="KW-0378">Hydrolase</keyword>
<dbReference type="InterPro" id="IPR027474">
    <property type="entry name" value="L-asparaginase_N"/>
</dbReference>
<dbReference type="Gene3D" id="3.40.50.1170">
    <property type="entry name" value="L-asparaginase, N-terminal domain"/>
    <property type="match status" value="1"/>
</dbReference>
<dbReference type="SUPFAM" id="SSF53774">
    <property type="entry name" value="Glutaminase/Asparaginase"/>
    <property type="match status" value="1"/>
</dbReference>
<feature type="active site" evidence="3">
    <location>
        <position position="20"/>
    </location>
</feature>
<reference evidence="6 7" key="1">
    <citation type="submission" date="2023-03" db="EMBL/GenBank/DDBJ databases">
        <title>Roseibium porphyridii sp. nov. and Roseibium rhodosorbium sp. nov. isolated from marine algae, Porphyridium cruentum and Rhodosorus marinus, respectively.</title>
        <authorList>
            <person name="Lee M.W."/>
            <person name="Choi B.J."/>
            <person name="Lee J.K."/>
            <person name="Choi D.G."/>
            <person name="Baek J.H."/>
            <person name="Bayburt H."/>
            <person name="Kim J.M."/>
            <person name="Han D.M."/>
            <person name="Kim K.H."/>
            <person name="Jeon C.O."/>
        </authorList>
    </citation>
    <scope>NUCLEOTIDE SEQUENCE [LARGE SCALE GENOMIC DNA]</scope>
    <source>
        <strain evidence="6 7">KMA01</strain>
    </source>
</reference>
<dbReference type="PRINTS" id="PR00139">
    <property type="entry name" value="ASNGLNASE"/>
</dbReference>
<dbReference type="PANTHER" id="PTHR11707">
    <property type="entry name" value="L-ASPARAGINASE"/>
    <property type="match status" value="1"/>
</dbReference>